<accession>A0A0T6LT33</accession>
<reference evidence="2 3" key="1">
    <citation type="submission" date="2015-10" db="EMBL/GenBank/DDBJ databases">
        <title>Draft genome sequence of pyrrolomycin-producing Streptomyces vitaminophilus.</title>
        <authorList>
            <person name="Graham D.E."/>
            <person name="Mahan K.M."/>
            <person name="Klingeman D.M."/>
            <person name="Hettich R.L."/>
            <person name="Parry R.J."/>
        </authorList>
    </citation>
    <scope>NUCLEOTIDE SEQUENCE [LARGE SCALE GENOMIC DNA]</scope>
    <source>
        <strain evidence="2 3">ATCC 31673</strain>
    </source>
</reference>
<organism evidence="2 3">
    <name type="scientific">Wenjunlia vitaminophila</name>
    <name type="common">Streptomyces vitaminophilus</name>
    <dbReference type="NCBI Taxonomy" id="76728"/>
    <lineage>
        <taxon>Bacteria</taxon>
        <taxon>Bacillati</taxon>
        <taxon>Actinomycetota</taxon>
        <taxon>Actinomycetes</taxon>
        <taxon>Kitasatosporales</taxon>
        <taxon>Streptomycetaceae</taxon>
        <taxon>Wenjunlia</taxon>
    </lineage>
</organism>
<sequence length="73" mass="8035">MHPRQYPAPSSAKPLTRVGWWAALALPVAAFVTLLALAACPARATERPDRGQHPVMEQVQRVLPDVVLDFLVH</sequence>
<evidence type="ECO:0000313" key="2">
    <source>
        <dbReference type="EMBL" id="KRV49319.1"/>
    </source>
</evidence>
<name>A0A0T6LT33_WENVI</name>
<comment type="caution">
    <text evidence="2">The sequence shown here is derived from an EMBL/GenBank/DDBJ whole genome shotgun (WGS) entry which is preliminary data.</text>
</comment>
<dbReference type="STRING" id="76728.AQ490_03770"/>
<dbReference type="EMBL" id="LLZU01000013">
    <property type="protein sequence ID" value="KRV49319.1"/>
    <property type="molecule type" value="Genomic_DNA"/>
</dbReference>
<gene>
    <name evidence="2" type="ORF">AQ490_03770</name>
</gene>
<keyword evidence="1" id="KW-1133">Transmembrane helix</keyword>
<feature type="transmembrane region" description="Helical" evidence="1">
    <location>
        <begin position="20"/>
        <end position="40"/>
    </location>
</feature>
<keyword evidence="1" id="KW-0812">Transmembrane</keyword>
<proteinExistence type="predicted"/>
<keyword evidence="3" id="KW-1185">Reference proteome</keyword>
<evidence type="ECO:0000313" key="3">
    <source>
        <dbReference type="Proteomes" id="UP000050867"/>
    </source>
</evidence>
<keyword evidence="1" id="KW-0472">Membrane</keyword>
<dbReference type="RefSeq" id="WP_018385002.1">
    <property type="nucleotide sequence ID" value="NZ_LLZU01000013.1"/>
</dbReference>
<protein>
    <submittedName>
        <fullName evidence="2">Uncharacterized protein</fullName>
    </submittedName>
</protein>
<dbReference type="AlphaFoldDB" id="A0A0T6LT33"/>
<dbReference type="Proteomes" id="UP000050867">
    <property type="component" value="Unassembled WGS sequence"/>
</dbReference>
<evidence type="ECO:0000256" key="1">
    <source>
        <dbReference type="SAM" id="Phobius"/>
    </source>
</evidence>